<dbReference type="AlphaFoldDB" id="A0A158KG52"/>
<dbReference type="Proteomes" id="UP000054925">
    <property type="component" value="Unassembled WGS sequence"/>
</dbReference>
<name>A0A158KG52_9BURK</name>
<proteinExistence type="predicted"/>
<protein>
    <submittedName>
        <fullName evidence="1">Uncharacterized protein</fullName>
    </submittedName>
</protein>
<organism evidence="1 2">
    <name type="scientific">Caballeronia terrestris</name>
    <dbReference type="NCBI Taxonomy" id="1226301"/>
    <lineage>
        <taxon>Bacteria</taxon>
        <taxon>Pseudomonadati</taxon>
        <taxon>Pseudomonadota</taxon>
        <taxon>Betaproteobacteria</taxon>
        <taxon>Burkholderiales</taxon>
        <taxon>Burkholderiaceae</taxon>
        <taxon>Caballeronia</taxon>
    </lineage>
</organism>
<evidence type="ECO:0000313" key="2">
    <source>
        <dbReference type="Proteomes" id="UP000054925"/>
    </source>
</evidence>
<evidence type="ECO:0000313" key="1">
    <source>
        <dbReference type="EMBL" id="SAL79530.1"/>
    </source>
</evidence>
<reference evidence="1" key="1">
    <citation type="submission" date="2016-01" db="EMBL/GenBank/DDBJ databases">
        <authorList>
            <person name="Peeters C."/>
        </authorList>
    </citation>
    <scope>NUCLEOTIDE SEQUENCE [LARGE SCALE GENOMIC DNA]</scope>
    <source>
        <strain evidence="1">LMG 22937</strain>
    </source>
</reference>
<sequence length="56" mass="6347">MPMQTDCPSSTREAFRCTGKQLDDIVRFAEERGLEHQTLHDVVAQWSRSQPALVSS</sequence>
<comment type="caution">
    <text evidence="1">The sequence shown here is derived from an EMBL/GenBank/DDBJ whole genome shotgun (WGS) entry which is preliminary data.</text>
</comment>
<dbReference type="EMBL" id="FCOL02000050">
    <property type="protein sequence ID" value="SAL79530.1"/>
    <property type="molecule type" value="Genomic_DNA"/>
</dbReference>
<keyword evidence="2" id="KW-1185">Reference proteome</keyword>
<accession>A0A158KG52</accession>
<gene>
    <name evidence="1" type="ORF">AWB67_05466</name>
</gene>